<dbReference type="PROSITE" id="PS00330">
    <property type="entry name" value="HEMOLYSIN_CALCIUM"/>
    <property type="match status" value="2"/>
</dbReference>
<keyword evidence="5" id="KW-1185">Reference proteome</keyword>
<evidence type="ECO:0000256" key="1">
    <source>
        <dbReference type="ARBA" id="ARBA00004613"/>
    </source>
</evidence>
<gene>
    <name evidence="4" type="ORF">SAMN06265373_103394</name>
</gene>
<keyword evidence="2" id="KW-0964">Secreted</keyword>
<dbReference type="Gene3D" id="2.150.10.10">
    <property type="entry name" value="Serralysin-like metalloprotease, C-terminal"/>
    <property type="match status" value="5"/>
</dbReference>
<dbReference type="EMBL" id="FXTY01000003">
    <property type="protein sequence ID" value="SMP19218.1"/>
    <property type="molecule type" value="Genomic_DNA"/>
</dbReference>
<dbReference type="Gene3D" id="2.60.120.380">
    <property type="match status" value="2"/>
</dbReference>
<dbReference type="Proteomes" id="UP001157961">
    <property type="component" value="Unassembled WGS sequence"/>
</dbReference>
<dbReference type="RefSeq" id="WP_283425826.1">
    <property type="nucleotide sequence ID" value="NZ_FXTY01000003.1"/>
</dbReference>
<proteinExistence type="predicted"/>
<organism evidence="4 5">
    <name type="scientific">Shimia sagamensis</name>
    <dbReference type="NCBI Taxonomy" id="1566352"/>
    <lineage>
        <taxon>Bacteria</taxon>
        <taxon>Pseudomonadati</taxon>
        <taxon>Pseudomonadota</taxon>
        <taxon>Alphaproteobacteria</taxon>
        <taxon>Rhodobacterales</taxon>
        <taxon>Roseobacteraceae</taxon>
    </lineage>
</organism>
<evidence type="ECO:0000313" key="5">
    <source>
        <dbReference type="Proteomes" id="UP001157961"/>
    </source>
</evidence>
<dbReference type="Pfam" id="PF00353">
    <property type="entry name" value="HemolysinCabind"/>
    <property type="match status" value="6"/>
</dbReference>
<dbReference type="InterPro" id="IPR050557">
    <property type="entry name" value="RTX_toxin/Mannuronan_C5-epim"/>
</dbReference>
<comment type="subcellular location">
    <subcellularLocation>
        <location evidence="1">Secreted</location>
    </subcellularLocation>
</comment>
<protein>
    <submittedName>
        <fullName evidence="4">Ca2+-binding protein, RTX toxin-related</fullName>
    </submittedName>
</protein>
<sequence>MPIENLSSPPLNAPAPDIGQSPATARMVDVGETVSSTFERFDEDMFGVTLEAGKIYEFNFDYAPGSGHTVEDYYTFRIEMARYEYNDDTGTYTGVQIYGDDYSNATLPLKIDVTGTFFIKGWHSSSGVEEPVDYTFTVNEVIDRDGGSIADATSISVGDQMDGDLDYSGDVDMFEVDLEAGKRYAVNITLGDGSGKDYIPAKILDDQGNVVADFNLNTPDILVFTPSEGGTYYLSMEHIWGSRLREPSRSHLGEYEFQIVEVEEIVGTGTDDRITGTNSDDTIRAAGGNDKVYSLKGNDVVHLGAGNDYVRAGGGREEFHGGSGRDSLSYYESSKGVTINLATNAVSRGWASNDVISGFENVSGSRIGHDKIFGTDGANTIRTYGGNDKVYAGGGTDKVYLGAGNDYVRVGGGREEFHGGSGRDTISYYDSKTGVNINLTTNAVSGSWATNDIISGFENVSGSKNGSDTIRGTSGANIIKTYGGDDTISARDGNDTIYGGDGNDKIIAGSGNDKVYGGSGNDYVSLGDGDDYVKAGGGRERLDGGSGNDYISYYDSTGGIWIDLEADRVSGAWGSNDSIKNFESASGSNKGADTMYGTSGSNVLKGYGGNDKLYGRSGSDRLDGGSGNDRLDGGSGYDTLYGGTGNDTLFGGSSSDRLFGGSGSDRLFGGSSSDNLRGESGNDFLDGGSGDDLLYGGSGADVFHFNLGDGNDTISDFQDGIDKIEADGFRDLDGDGNYARLWRVGFYTVEVRFDNGQTLTIENIFYGLIGNDDFIQL</sequence>
<dbReference type="PANTHER" id="PTHR38340">
    <property type="entry name" value="S-LAYER PROTEIN"/>
    <property type="match status" value="1"/>
</dbReference>
<dbReference type="PRINTS" id="PR00313">
    <property type="entry name" value="CABNDNGRPT"/>
</dbReference>
<accession>A0ABY1NVD9</accession>
<dbReference type="SUPFAM" id="SSF51120">
    <property type="entry name" value="beta-Roll"/>
    <property type="match status" value="4"/>
</dbReference>
<evidence type="ECO:0000256" key="3">
    <source>
        <dbReference type="SAM" id="MobiDB-lite"/>
    </source>
</evidence>
<dbReference type="InterPro" id="IPR018511">
    <property type="entry name" value="Hemolysin-typ_Ca-bd_CS"/>
</dbReference>
<feature type="region of interest" description="Disordered" evidence="3">
    <location>
        <begin position="1"/>
        <end position="22"/>
    </location>
</feature>
<dbReference type="InterPro" id="IPR001343">
    <property type="entry name" value="Hemolysn_Ca-bd"/>
</dbReference>
<feature type="compositionally biased region" description="Polar residues" evidence="3">
    <location>
        <begin position="1"/>
        <end position="10"/>
    </location>
</feature>
<dbReference type="PANTHER" id="PTHR38340:SF1">
    <property type="entry name" value="S-LAYER PROTEIN"/>
    <property type="match status" value="1"/>
</dbReference>
<feature type="region of interest" description="Disordered" evidence="3">
    <location>
        <begin position="615"/>
        <end position="634"/>
    </location>
</feature>
<evidence type="ECO:0000313" key="4">
    <source>
        <dbReference type="EMBL" id="SMP19218.1"/>
    </source>
</evidence>
<reference evidence="4 5" key="1">
    <citation type="submission" date="2017-05" db="EMBL/GenBank/DDBJ databases">
        <authorList>
            <person name="Varghese N."/>
            <person name="Submissions S."/>
        </authorList>
    </citation>
    <scope>NUCLEOTIDE SEQUENCE [LARGE SCALE GENOMIC DNA]</scope>
    <source>
        <strain evidence="4 5">DSM 29734</strain>
    </source>
</reference>
<name>A0ABY1NVD9_9RHOB</name>
<evidence type="ECO:0000256" key="2">
    <source>
        <dbReference type="ARBA" id="ARBA00022525"/>
    </source>
</evidence>
<dbReference type="InterPro" id="IPR011049">
    <property type="entry name" value="Serralysin-like_metalloprot_C"/>
</dbReference>
<comment type="caution">
    <text evidence="4">The sequence shown here is derived from an EMBL/GenBank/DDBJ whole genome shotgun (WGS) entry which is preliminary data.</text>
</comment>